<dbReference type="AlphaFoldDB" id="A0A1G2BP22"/>
<dbReference type="EMBL" id="MHKO01000059">
    <property type="protein sequence ID" value="OGY90861.1"/>
    <property type="molecule type" value="Genomic_DNA"/>
</dbReference>
<accession>A0A1G2BP22</accession>
<organism evidence="1 2">
    <name type="scientific">Candidatus Komeilibacteria bacterium RIFCSPLOWO2_02_FULL_48_11</name>
    <dbReference type="NCBI Taxonomy" id="1798553"/>
    <lineage>
        <taxon>Bacteria</taxon>
        <taxon>Candidatus Komeiliibacteriota</taxon>
    </lineage>
</organism>
<proteinExistence type="predicted"/>
<evidence type="ECO:0000313" key="2">
    <source>
        <dbReference type="Proteomes" id="UP000178109"/>
    </source>
</evidence>
<evidence type="ECO:0000313" key="1">
    <source>
        <dbReference type="EMBL" id="OGY90861.1"/>
    </source>
</evidence>
<dbReference type="Proteomes" id="UP000178109">
    <property type="component" value="Unassembled WGS sequence"/>
</dbReference>
<name>A0A1G2BP22_9BACT</name>
<reference evidence="1 2" key="1">
    <citation type="journal article" date="2016" name="Nat. Commun.">
        <title>Thousands of microbial genomes shed light on interconnected biogeochemical processes in an aquifer system.</title>
        <authorList>
            <person name="Anantharaman K."/>
            <person name="Brown C.T."/>
            <person name="Hug L.A."/>
            <person name="Sharon I."/>
            <person name="Castelle C.J."/>
            <person name="Probst A.J."/>
            <person name="Thomas B.C."/>
            <person name="Singh A."/>
            <person name="Wilkins M.J."/>
            <person name="Karaoz U."/>
            <person name="Brodie E.L."/>
            <person name="Williams K.H."/>
            <person name="Hubbard S.S."/>
            <person name="Banfield J.F."/>
        </authorList>
    </citation>
    <scope>NUCLEOTIDE SEQUENCE [LARGE SCALE GENOMIC DNA]</scope>
</reference>
<protein>
    <submittedName>
        <fullName evidence="1">Uncharacterized protein</fullName>
    </submittedName>
</protein>
<gene>
    <name evidence="1" type="ORF">A3H70_03985</name>
</gene>
<sequence>MSKSKIQIKFKILIPKVKHVILNETELKSAKGRPNHPLEGASGWDLIFYPWDSSASPQNDTCI</sequence>
<comment type="caution">
    <text evidence="1">The sequence shown here is derived from an EMBL/GenBank/DDBJ whole genome shotgun (WGS) entry which is preliminary data.</text>
</comment>
<dbReference type="STRING" id="1798553.A3H70_03985"/>